<dbReference type="EMBL" id="SDAM02000037">
    <property type="protein sequence ID" value="KAH6835282.1"/>
    <property type="molecule type" value="Genomic_DNA"/>
</dbReference>
<evidence type="ECO:0000313" key="3">
    <source>
        <dbReference type="Proteomes" id="UP001190926"/>
    </source>
</evidence>
<proteinExistence type="predicted"/>
<organism evidence="2 3">
    <name type="scientific">Perilla frutescens var. hirtella</name>
    <name type="common">Perilla citriodora</name>
    <name type="synonym">Perilla setoyensis</name>
    <dbReference type="NCBI Taxonomy" id="608512"/>
    <lineage>
        <taxon>Eukaryota</taxon>
        <taxon>Viridiplantae</taxon>
        <taxon>Streptophyta</taxon>
        <taxon>Embryophyta</taxon>
        <taxon>Tracheophyta</taxon>
        <taxon>Spermatophyta</taxon>
        <taxon>Magnoliopsida</taxon>
        <taxon>eudicotyledons</taxon>
        <taxon>Gunneridae</taxon>
        <taxon>Pentapetalae</taxon>
        <taxon>asterids</taxon>
        <taxon>lamiids</taxon>
        <taxon>Lamiales</taxon>
        <taxon>Lamiaceae</taxon>
        <taxon>Nepetoideae</taxon>
        <taxon>Elsholtzieae</taxon>
        <taxon>Perilla</taxon>
    </lineage>
</organism>
<keyword evidence="1" id="KW-0433">Leucine-rich repeat</keyword>
<gene>
    <name evidence="2" type="ORF">C2S53_014625</name>
</gene>
<keyword evidence="3" id="KW-1185">Reference proteome</keyword>
<reference evidence="2 3" key="1">
    <citation type="journal article" date="2021" name="Nat. Commun.">
        <title>Incipient diploidization of the medicinal plant Perilla within 10,000 years.</title>
        <authorList>
            <person name="Zhang Y."/>
            <person name="Shen Q."/>
            <person name="Leng L."/>
            <person name="Zhang D."/>
            <person name="Chen S."/>
            <person name="Shi Y."/>
            <person name="Ning Z."/>
            <person name="Chen S."/>
        </authorList>
    </citation>
    <scope>NUCLEOTIDE SEQUENCE [LARGE SCALE GENOMIC DNA]</scope>
    <source>
        <strain evidence="3">cv. PC099</strain>
    </source>
</reference>
<evidence type="ECO:0000256" key="1">
    <source>
        <dbReference type="ARBA" id="ARBA00022614"/>
    </source>
</evidence>
<dbReference type="Gene3D" id="1.10.8.430">
    <property type="entry name" value="Helical domain of apoptotic protease-activating factors"/>
    <property type="match status" value="1"/>
</dbReference>
<protein>
    <submittedName>
        <fullName evidence="2">Uncharacterized protein</fullName>
    </submittedName>
</protein>
<sequence>MIAGSCRGLPLAIDVVSRILAVDHTEAAWENIAENVEFVIHCGGVLCETVHLNPNKRVKCQNQVFEHL</sequence>
<dbReference type="InterPro" id="IPR042197">
    <property type="entry name" value="Apaf_helical"/>
</dbReference>
<evidence type="ECO:0000313" key="2">
    <source>
        <dbReference type="EMBL" id="KAH6835282.1"/>
    </source>
</evidence>
<comment type="caution">
    <text evidence="2">The sequence shown here is derived from an EMBL/GenBank/DDBJ whole genome shotgun (WGS) entry which is preliminary data.</text>
</comment>
<dbReference type="AlphaFoldDB" id="A0AAD4JK61"/>
<name>A0AAD4JK61_PERFH</name>
<dbReference type="Proteomes" id="UP001190926">
    <property type="component" value="Unassembled WGS sequence"/>
</dbReference>
<accession>A0AAD4JK61</accession>